<accession>A0A6J4QV01</accession>
<reference evidence="1" key="1">
    <citation type="submission" date="2020-02" db="EMBL/GenBank/DDBJ databases">
        <authorList>
            <person name="Meier V. D."/>
        </authorList>
    </citation>
    <scope>NUCLEOTIDE SEQUENCE</scope>
    <source>
        <strain evidence="1">AVDCRST_MAG02</strain>
    </source>
</reference>
<dbReference type="EMBL" id="CADCVH010000051">
    <property type="protein sequence ID" value="CAA9455721.1"/>
    <property type="molecule type" value="Genomic_DNA"/>
</dbReference>
<evidence type="ECO:0000313" key="1">
    <source>
        <dbReference type="EMBL" id="CAA9455721.1"/>
    </source>
</evidence>
<protein>
    <submittedName>
        <fullName evidence="1">Uncharacterized protein</fullName>
    </submittedName>
</protein>
<dbReference type="AlphaFoldDB" id="A0A6J4QV01"/>
<organism evidence="1">
    <name type="scientific">uncultured Rubrobacteraceae bacterium</name>
    <dbReference type="NCBI Taxonomy" id="349277"/>
    <lineage>
        <taxon>Bacteria</taxon>
        <taxon>Bacillati</taxon>
        <taxon>Actinomycetota</taxon>
        <taxon>Rubrobacteria</taxon>
        <taxon>Rubrobacterales</taxon>
        <taxon>Rubrobacteraceae</taxon>
        <taxon>environmental samples</taxon>
    </lineage>
</organism>
<gene>
    <name evidence="1" type="ORF">AVDCRST_MAG02-1590</name>
</gene>
<name>A0A6J4QV01_9ACTN</name>
<proteinExistence type="predicted"/>
<sequence length="71" mass="7093">MGKVGTGFSTSLDGFIAGPNGRRGGANVAHQAIEAGLADEIGIDLVPVLLMGASGSSTTAATGRPNWNPRK</sequence>